<protein>
    <recommendedName>
        <fullName evidence="3">Subtilisin</fullName>
    </recommendedName>
</protein>
<dbReference type="EMBL" id="HBEU01001222">
    <property type="protein sequence ID" value="CAD8574680.1"/>
    <property type="molecule type" value="Transcribed_RNA"/>
</dbReference>
<gene>
    <name evidence="2" type="ORF">LDAN0322_LOCUS825</name>
</gene>
<reference evidence="2" key="1">
    <citation type="submission" date="2021-01" db="EMBL/GenBank/DDBJ databases">
        <authorList>
            <person name="Corre E."/>
            <person name="Pelletier E."/>
            <person name="Niang G."/>
            <person name="Scheremetjew M."/>
            <person name="Finn R."/>
            <person name="Kale V."/>
            <person name="Holt S."/>
            <person name="Cochrane G."/>
            <person name="Meng A."/>
            <person name="Brown T."/>
            <person name="Cohen L."/>
        </authorList>
    </citation>
    <scope>NUCLEOTIDE SEQUENCE</scope>
    <source>
        <strain evidence="2">B651</strain>
    </source>
</reference>
<evidence type="ECO:0000256" key="1">
    <source>
        <dbReference type="SAM" id="SignalP"/>
    </source>
</evidence>
<accession>A0A7S0PHN3</accession>
<proteinExistence type="predicted"/>
<dbReference type="AlphaFoldDB" id="A0A7S0PHN3"/>
<feature type="signal peptide" evidence="1">
    <location>
        <begin position="1"/>
        <end position="30"/>
    </location>
</feature>
<feature type="chain" id="PRO_5031528093" description="Subtilisin" evidence="1">
    <location>
        <begin position="31"/>
        <end position="169"/>
    </location>
</feature>
<keyword evidence="1" id="KW-0732">Signal</keyword>
<sequence length="169" mass="19073">MFLSNNIVKRKKIFVSILTLLFLQIYSCTASASIQNKIVNGLRRFAGTYKEPEEYTELLMFTTDEGVSGYADKMEQLVSQLEDHLKVKVQRLNIWKSTLYFKLFEKFDGGYCNGLPLLVNRSTGAKICGSSTKRNLLNWATGNGQTQFMGDYFAMPDDATEGDEGDATF</sequence>
<name>A0A7S0PHN3_9STRA</name>
<evidence type="ECO:0008006" key="3">
    <source>
        <dbReference type="Google" id="ProtNLM"/>
    </source>
</evidence>
<organism evidence="2">
    <name type="scientific">Leptocylindrus aporus</name>
    <dbReference type="NCBI Taxonomy" id="1398097"/>
    <lineage>
        <taxon>Eukaryota</taxon>
        <taxon>Sar</taxon>
        <taxon>Stramenopiles</taxon>
        <taxon>Ochrophyta</taxon>
        <taxon>Bacillariophyta</taxon>
        <taxon>Coscinodiscophyceae</taxon>
        <taxon>Chaetocerotophycidae</taxon>
        <taxon>Leptocylindrales</taxon>
        <taxon>Leptocylindraceae</taxon>
        <taxon>Leptocylindrus</taxon>
    </lineage>
</organism>
<evidence type="ECO:0000313" key="2">
    <source>
        <dbReference type="EMBL" id="CAD8574680.1"/>
    </source>
</evidence>